<reference evidence="3 4" key="1">
    <citation type="journal article" date="2013" name="Genome Announc.">
        <title>Draft Genome Sequence of Arthrobacter gangotriensis Strain Lz1yT, Isolated from a Penguin Rookery Soil Sample Collected in Antarctica, near the Indian Station Dakshin Gangotri.</title>
        <authorList>
            <person name="Shivaji S."/>
            <person name="Ara S."/>
            <person name="Bandi S."/>
            <person name="Singh A."/>
            <person name="Kumar Pinnaka A."/>
        </authorList>
    </citation>
    <scope>NUCLEOTIDE SEQUENCE [LARGE SCALE GENOMIC DNA]</scope>
    <source>
        <strain evidence="3 4">Lz1y</strain>
    </source>
</reference>
<proteinExistence type="predicted"/>
<dbReference type="Proteomes" id="UP000012015">
    <property type="component" value="Unassembled WGS sequence"/>
</dbReference>
<gene>
    <name evidence="3" type="ORF">ADIAG_03301</name>
</gene>
<dbReference type="Pfam" id="PF01648">
    <property type="entry name" value="ACPS"/>
    <property type="match status" value="1"/>
</dbReference>
<evidence type="ECO:0000256" key="1">
    <source>
        <dbReference type="ARBA" id="ARBA00022679"/>
    </source>
</evidence>
<dbReference type="InterPro" id="IPR037143">
    <property type="entry name" value="4-PPantetheinyl_Trfase_dom_sf"/>
</dbReference>
<dbReference type="AlphaFoldDB" id="M7MR25"/>
<name>M7MR25_9MICC</name>
<evidence type="ECO:0000259" key="2">
    <source>
        <dbReference type="Pfam" id="PF01648"/>
    </source>
</evidence>
<protein>
    <recommendedName>
        <fullName evidence="2">4'-phosphopantetheinyl transferase domain-containing protein</fullName>
    </recommendedName>
</protein>
<keyword evidence="4" id="KW-1185">Reference proteome</keyword>
<comment type="caution">
    <text evidence="3">The sequence shown here is derived from an EMBL/GenBank/DDBJ whole genome shotgun (WGS) entry which is preliminary data.</text>
</comment>
<dbReference type="GO" id="GO:0008897">
    <property type="term" value="F:holo-[acyl-carrier-protein] synthase activity"/>
    <property type="evidence" value="ECO:0007669"/>
    <property type="project" value="InterPro"/>
</dbReference>
<organism evidence="3 4">
    <name type="scientific">Paeniglutamicibacter gangotriensis Lz1y</name>
    <dbReference type="NCBI Taxonomy" id="1276920"/>
    <lineage>
        <taxon>Bacteria</taxon>
        <taxon>Bacillati</taxon>
        <taxon>Actinomycetota</taxon>
        <taxon>Actinomycetes</taxon>
        <taxon>Micrococcales</taxon>
        <taxon>Micrococcaceae</taxon>
        <taxon>Paeniglutamicibacter</taxon>
    </lineage>
</organism>
<dbReference type="SUPFAM" id="SSF56214">
    <property type="entry name" value="4'-phosphopantetheinyl transferase"/>
    <property type="match status" value="1"/>
</dbReference>
<evidence type="ECO:0000313" key="3">
    <source>
        <dbReference type="EMBL" id="EMQ97506.1"/>
    </source>
</evidence>
<dbReference type="InterPro" id="IPR008278">
    <property type="entry name" value="4-PPantetheinyl_Trfase_dom"/>
</dbReference>
<accession>M7MR25</accession>
<evidence type="ECO:0000313" key="4">
    <source>
        <dbReference type="Proteomes" id="UP000012015"/>
    </source>
</evidence>
<feature type="domain" description="4'-phosphopantetheinyl transferase" evidence="2">
    <location>
        <begin position="138"/>
        <end position="201"/>
    </location>
</feature>
<dbReference type="PATRIC" id="fig|1276920.7.peg.3307"/>
<dbReference type="STRING" id="1276920.ADIAG_03301"/>
<dbReference type="EMBL" id="AOCK01000010">
    <property type="protein sequence ID" value="EMQ97506.1"/>
    <property type="molecule type" value="Genomic_DNA"/>
</dbReference>
<dbReference type="Gene3D" id="3.90.470.20">
    <property type="entry name" value="4'-phosphopantetheinyl transferase domain"/>
    <property type="match status" value="1"/>
</dbReference>
<dbReference type="GO" id="GO:0000287">
    <property type="term" value="F:magnesium ion binding"/>
    <property type="evidence" value="ECO:0007669"/>
    <property type="project" value="InterPro"/>
</dbReference>
<sequence>MRMTTEDGPQPTTSLHAGPWWAAAPLADAAAHPGIGLNPLERARAGGYMPGRPREDFTAGRILVRVLAAELLNRALPRPGSGNAQDLEITQNCPSCASSAHGTPRLHLPQREESFALSYARSAGWLLVGLAPGPGRLGLDLAEPADAAFATGEGDLLEDYAYAPAERELLSAMSPAARQQTRARWWALKEAVAKASGEGLAGEGGIPVVAGDQRHGLLRTPGTRVIELSPGNPDGLGHVLPGNLCGAMIWVPGSSN</sequence>
<keyword evidence="1" id="KW-0808">Transferase</keyword>
<dbReference type="eggNOG" id="COG2091">
    <property type="taxonomic scope" value="Bacteria"/>
</dbReference>